<feature type="coiled-coil region" evidence="16">
    <location>
        <begin position="960"/>
        <end position="994"/>
    </location>
</feature>
<evidence type="ECO:0000256" key="13">
    <source>
        <dbReference type="ARBA" id="ARBA00023212"/>
    </source>
</evidence>
<reference evidence="19" key="1">
    <citation type="submission" date="2025-08" db="UniProtKB">
        <authorList>
            <consortium name="Ensembl"/>
        </authorList>
    </citation>
    <scope>IDENTIFICATION</scope>
</reference>
<dbReference type="STRING" id="80966.ENSAPOP00000006759"/>
<keyword evidence="5" id="KW-0597">Phosphoprotein</keyword>
<protein>
    <submittedName>
        <fullName evidence="19">Nesprin-1-like</fullName>
    </submittedName>
</protein>
<feature type="domain" description="KASH" evidence="18">
    <location>
        <begin position="2617"/>
        <end position="2676"/>
    </location>
</feature>
<reference evidence="19" key="2">
    <citation type="submission" date="2025-09" db="UniProtKB">
        <authorList>
            <consortium name="Ensembl"/>
        </authorList>
    </citation>
    <scope>IDENTIFICATION</scope>
</reference>
<dbReference type="Gene3D" id="1.20.58.60">
    <property type="match status" value="13"/>
</dbReference>
<feature type="coiled-coil region" evidence="16">
    <location>
        <begin position="80"/>
        <end position="107"/>
    </location>
</feature>
<evidence type="ECO:0000256" key="2">
    <source>
        <dbReference type="ARBA" id="ARBA00004605"/>
    </source>
</evidence>
<keyword evidence="12" id="KW-0009">Actin-binding</keyword>
<dbReference type="Pfam" id="PF25035">
    <property type="entry name" value="SYNE1"/>
    <property type="match status" value="1"/>
</dbReference>
<dbReference type="FunFam" id="1.20.58.60:FF:000115">
    <property type="entry name" value="nesprin-2 isoform X2"/>
    <property type="match status" value="1"/>
</dbReference>
<evidence type="ECO:0000256" key="3">
    <source>
        <dbReference type="ARBA" id="ARBA00008619"/>
    </source>
</evidence>
<dbReference type="InterPro" id="IPR018159">
    <property type="entry name" value="Spectrin/alpha-actinin"/>
</dbReference>
<dbReference type="CDD" id="cd00176">
    <property type="entry name" value="SPEC"/>
    <property type="match status" value="8"/>
</dbReference>
<evidence type="ECO:0000256" key="12">
    <source>
        <dbReference type="ARBA" id="ARBA00023203"/>
    </source>
</evidence>
<feature type="compositionally biased region" description="Basic and acidic residues" evidence="17">
    <location>
        <begin position="2182"/>
        <end position="2191"/>
    </location>
</feature>
<name>A0A3Q1ES51_9TELE</name>
<dbReference type="InParanoid" id="A0A3Q1ES51"/>
<evidence type="ECO:0000256" key="11">
    <source>
        <dbReference type="ARBA" id="ARBA00023157"/>
    </source>
</evidence>
<dbReference type="InterPro" id="IPR012315">
    <property type="entry name" value="KASH"/>
</dbReference>
<evidence type="ECO:0000256" key="8">
    <source>
        <dbReference type="ARBA" id="ARBA00022989"/>
    </source>
</evidence>
<keyword evidence="9 16" id="KW-0175">Coiled coil</keyword>
<keyword evidence="14" id="KW-0539">Nucleus</keyword>
<evidence type="ECO:0000256" key="14">
    <source>
        <dbReference type="ARBA" id="ARBA00023242"/>
    </source>
</evidence>
<dbReference type="FunFam" id="1.20.58.60:FF:000126">
    <property type="entry name" value="Spectrin repeat containing, nuclear envelope 1a"/>
    <property type="match status" value="1"/>
</dbReference>
<dbReference type="FunFam" id="1.20.58.60:FF:000073">
    <property type="entry name" value="Nesprin-1 isoform 1"/>
    <property type="match status" value="1"/>
</dbReference>
<keyword evidence="6 15" id="KW-0812">Transmembrane</keyword>
<feature type="topological domain" description="Cytoplasmic" evidence="15">
    <location>
        <begin position="1"/>
        <end position="2625"/>
    </location>
</feature>
<evidence type="ECO:0000256" key="9">
    <source>
        <dbReference type="ARBA" id="ARBA00023054"/>
    </source>
</evidence>
<feature type="topological domain" description="Perinuclear space" evidence="15">
    <location>
        <begin position="2647"/>
        <end position="2676"/>
    </location>
</feature>
<dbReference type="SMART" id="SM00150">
    <property type="entry name" value="SPEC"/>
    <property type="match status" value="17"/>
</dbReference>
<evidence type="ECO:0000256" key="4">
    <source>
        <dbReference type="ARBA" id="ARBA00022490"/>
    </source>
</evidence>
<evidence type="ECO:0000256" key="6">
    <source>
        <dbReference type="ARBA" id="ARBA00022692"/>
    </source>
</evidence>
<dbReference type="GeneTree" id="ENSGT00940000154481"/>
<evidence type="ECO:0000313" key="19">
    <source>
        <dbReference type="Ensembl" id="ENSAPOP00000006759.1"/>
    </source>
</evidence>
<evidence type="ECO:0000256" key="15">
    <source>
        <dbReference type="PROSITE-ProRule" id="PRU00385"/>
    </source>
</evidence>
<keyword evidence="11" id="KW-1015">Disulfide bond</keyword>
<comment type="subcellular location">
    <subcellularLocation>
        <location evidence="1">Cytoplasm</location>
        <location evidence="1">Cytoskeleton</location>
    </subcellularLocation>
    <subcellularLocation>
        <location evidence="2">Nucleus outer membrane</location>
        <topology evidence="2">Single-pass type IV membrane protein</topology>
        <orientation evidence="2">Cytoplasmic side</orientation>
    </subcellularLocation>
</comment>
<feature type="coiled-coil region" evidence="16">
    <location>
        <begin position="439"/>
        <end position="473"/>
    </location>
</feature>
<sequence length="2676" mass="306859">MESIEGALNEGLEPSKTPESQMAAHQALMDEILMLQDEIGELQTCFSEELADSDSDGDAGDQLALQSTLTVLGERMATIRMKASGKRQLLEEKLSEQLEEQRQEQALQRYHSEAEELDHWLLSTRATLSSALQPQNEDLDMEEQLIDCQNMLFEIEQKVSYLSELSVHSESLLLEGRAETKGEAEQLSLKLRSLKDSLMELQQMLQDKQVDIQGSLQEQEDSDPDSSLSQSPNVQDWLSQARSTRTQQHHDNLLRQRLQEQVAEQRRLLQSVASVGEELLTFGSHNKVAVSFGGATVQQDLYAAVSAASTWLDAAENQLLSGPVLLSEDTETQLSNLEGLNKQLKEIAREVNQYRDLLSGEKGRLCGGEERALMEDTLEGLQERMGLLNSALEQHCDSMRDRLQEHSTFQNELRLLFTALTESKHHLLQKMAGTSDRPVSKQIETLSEVEETVREFEQRLTELKTRAEALQSDQTSNQELLKLQDAYEELVLMVGSRRSSLNHGLSLKAQYEAALHDLTDLVDTAQDKMAADQKMTVASVIEVQMLLDKHKEFFQGLECHMILTQTFYSKVSGLVVQRESQALEETMALAQSVLKQAHRRGVELEGILESWSRLVEDYQALCRQLEAVDFKILPTLKSFASLTEHQPQLYQVLEEGKKLLLSVGCSDLENQLTQLGEHWLSSTTKVNKELHRLDSTLKHWSRYQSESAELSHWLQSALDRLEFWTTQSVTVPQELETVRDHLCAFLEFSKEVDAKSSLRSSVLSTGNQLMRLKRVDTAGLRTALGQIDTQWAELLTRIPVVQEKLHQLQMEKLASRHAITELMSWISLMENIIEEDQDKIMGAVGSEVVQSFLQKYKGFRIDLTCKQLTVDFVNQSVLQISSQDVEGKRSDKTDFAEKLGAMNRRWQILQGLIAEKIQLLEGLVEGWLDHENGVQALKTWLTLQEEKLKKRHRIEDVASVQNALKDCQELEELVKEKEKDLEKAEERGNALIQDKKGAACSVVKETLKGLNQSWAHLDHMISQMKVSLRLVLEQWTLYRRASEEINGYLMEGRYSVSRLHLLNGSLEAVQQQVESLENLQDEMDKQESSLRKFGSITHQLLTECHPSVAETLNRALRDVNIRWNLLLEQISEQLRSSKALLGLWQHYRSLYGQCVAEVQKQEERADRLLRSATDREITEEESSAWIKDCNECLGDQDQVHQSLQQLLALGEQLRSQVDASSSASLQSDRLSLTHRLTTLEHALHRQQEVLQSGSRACEGFREQLDTLICKAAEAEEVLKESDQVGSPDLTVVQTRIEKLKVHLLKLSSLSPDLERVNELVYRLPVSDRDVKRLQSLNRAWATHSAHLTERLSKLQSVLLQQQSFLQKCEAWMDFLSQTEHKLAAEISGNYQSLLEQQRDHELFQAEMFSRQQILYSIISDGHCLLDQGQVDDSDDFSVKLALLSNQWQGVVRRAQQRRGIIDSLVRQWQNYQEMVEKLLRWLQEVTHDPDVHQPGEPVALQQARNLLDQIQLRERVLQRQQGGYILTVEAGRSLLLSADARAESTLQTELMEIQERWRHAHHRLDLQKRELHGLLKKWERCEKGIDVSLEKLRAFKRKLSLPLPDHHEELHSEQIRCKEFESSVEGWTDDLTSLSLLRDSLEGVVSADDITVLQERLQLLQRQWEEVCHQLSLRMQQVSEKLNEWAVFNEKNKELCEWLTQMESKVSQNGDISIEEMIEKLRKDYQEEISVAQENKQQLQVMGERLARASQDGKAAEIQHKLSKVSERWQHLLDLIAARVKKLRETLVAVQQLDKNMSSLRSWLAHIETELSRPIVYDTCDDQEIQRKLNQQQELQRDIEKHSTGVASVLNLCEVLLHDCDACSTETECDSIQQATRGLDRRWRNICAMSMERRLKIEETWRLWQKFLDDYSRFEDWLKTSEKTAALPNSSGVLYTIAKEELKKFEAFQRQVQECLTQLELINKQYRRLARENRTDSSCRLREMVHDGNRRWDNLQKRVAAILRRLKHFISQREEFETARDSILVWLTEMDLQLTNIEHFSECDVQAKIKQLRAFQQEIYLNTGKIELVFRQGEALIEKSEPLDAAVIEEELEELQRYCQEVFGRVDRYYKKLTRLPLADDELDGSDRELEMEEGGDLTELQWGDSSLPRTSSRPASGTAALIRADRSGRDTPASVDSIPLEWDHDYDLSRGLESPGGRGNGERSRGQEEEDEYLRTAATVLSDVVIPESPEAYIKLTENTLKSSSGEPGQLEASLRQLDQALDAGRYHLQQREVTAKRCSPDIDSTYMGYMRLMGECRGSIDAVKRAEGELTEDEDDMPGLTNPTSPDMQSAGVIERWELIQAQSLSEKHRHKQNLQQWQQLISDLQTMRAWLGQSEAELSQLRGLDLSTDIHTIQQRIKKLKELQKGMDAHKSEVLSINLSSADFLQSEPDSEEAWELRDQLKEMNSRWDRLGASLEDWREELQTALMQCQEFHEMSHGLLLWLENIDRRRNEVVPIPQKADRETLRAHHKTLTQIKRELVDSQLKVSSLQELSAQLLVQAQGSECLEAQEKVHVIWNRLRLLQREVSSDLEGLERRLEALDTRSRSPGAAGCVSSHSDLPDFPSPSSSSSSKDPSFLLRVFRAALPVQLLLLLIIGLACLVPMTEEDYSCHHANNFARSFHPMLRYTNGPPPI</sequence>
<feature type="compositionally biased region" description="Acidic residues" evidence="17">
    <location>
        <begin position="2124"/>
        <end position="2137"/>
    </location>
</feature>
<evidence type="ECO:0000256" key="1">
    <source>
        <dbReference type="ARBA" id="ARBA00004245"/>
    </source>
</evidence>
<keyword evidence="4" id="KW-0963">Cytoplasm</keyword>
<feature type="coiled-coil region" evidence="16">
    <location>
        <begin position="1059"/>
        <end position="1096"/>
    </location>
</feature>
<dbReference type="InterPro" id="IPR056887">
    <property type="entry name" value="SYNE1/2_dom"/>
</dbReference>
<dbReference type="PANTHER" id="PTHR14514">
    <property type="entry name" value="PKA ANCHORING PROTEIN"/>
    <property type="match status" value="1"/>
</dbReference>
<dbReference type="FunFam" id="1.20.58.60:FF:000137">
    <property type="entry name" value="nesprin-1 isoform X2"/>
    <property type="match status" value="1"/>
</dbReference>
<dbReference type="SMART" id="SM01249">
    <property type="entry name" value="KASH"/>
    <property type="match status" value="1"/>
</dbReference>
<feature type="compositionally biased region" description="Low complexity" evidence="17">
    <location>
        <begin position="2597"/>
        <end position="2614"/>
    </location>
</feature>
<dbReference type="Proteomes" id="UP000257200">
    <property type="component" value="Unplaced"/>
</dbReference>
<keyword evidence="13" id="KW-0206">Cytoskeleton</keyword>
<feature type="region of interest" description="Disordered" evidence="17">
    <location>
        <begin position="214"/>
        <end position="234"/>
    </location>
</feature>
<dbReference type="Pfam" id="PF10541">
    <property type="entry name" value="KASH"/>
    <property type="match status" value="1"/>
</dbReference>
<feature type="coiled-coil region" evidence="16">
    <location>
        <begin position="327"/>
        <end position="357"/>
    </location>
</feature>
<evidence type="ECO:0000259" key="18">
    <source>
        <dbReference type="PROSITE" id="PS51049"/>
    </source>
</evidence>
<dbReference type="Pfam" id="PF00435">
    <property type="entry name" value="Spectrin"/>
    <property type="match status" value="7"/>
</dbReference>
<dbReference type="GO" id="GO:0005640">
    <property type="term" value="C:nuclear outer membrane"/>
    <property type="evidence" value="ECO:0007669"/>
    <property type="project" value="UniProtKB-SubCell"/>
</dbReference>
<feature type="coiled-coil region" evidence="16">
    <location>
        <begin position="1715"/>
        <end position="1742"/>
    </location>
</feature>
<keyword evidence="7" id="KW-0677">Repeat</keyword>
<dbReference type="FunFam" id="1.20.58.60:FF:000041">
    <property type="entry name" value="Nesprin-1 isoform 1"/>
    <property type="match status" value="1"/>
</dbReference>
<dbReference type="PROSITE" id="PS51049">
    <property type="entry name" value="KASH"/>
    <property type="match status" value="1"/>
</dbReference>
<organism evidence="19 20">
    <name type="scientific">Acanthochromis polyacanthus</name>
    <name type="common">spiny chromis</name>
    <dbReference type="NCBI Taxonomy" id="80966"/>
    <lineage>
        <taxon>Eukaryota</taxon>
        <taxon>Metazoa</taxon>
        <taxon>Chordata</taxon>
        <taxon>Craniata</taxon>
        <taxon>Vertebrata</taxon>
        <taxon>Euteleostomi</taxon>
        <taxon>Actinopterygii</taxon>
        <taxon>Neopterygii</taxon>
        <taxon>Teleostei</taxon>
        <taxon>Neoteleostei</taxon>
        <taxon>Acanthomorphata</taxon>
        <taxon>Ovalentaria</taxon>
        <taxon>Pomacentridae</taxon>
        <taxon>Acanthochromis</taxon>
    </lineage>
</organism>
<keyword evidence="20" id="KW-1185">Reference proteome</keyword>
<feature type="compositionally biased region" description="Polar residues" evidence="17">
    <location>
        <begin position="2144"/>
        <end position="2156"/>
    </location>
</feature>
<dbReference type="InterPro" id="IPR002017">
    <property type="entry name" value="Spectrin_repeat"/>
</dbReference>
<dbReference type="SUPFAM" id="SSF46966">
    <property type="entry name" value="Spectrin repeat"/>
    <property type="match status" value="17"/>
</dbReference>
<evidence type="ECO:0000256" key="17">
    <source>
        <dbReference type="SAM" id="MobiDB-lite"/>
    </source>
</evidence>
<proteinExistence type="inferred from homology"/>
<feature type="region of interest" description="Disordered" evidence="17">
    <location>
        <begin position="1"/>
        <end position="22"/>
    </location>
</feature>
<dbReference type="Ensembl" id="ENSAPOT00000006115.1">
    <property type="protein sequence ID" value="ENSAPOP00000006759.1"/>
    <property type="gene ID" value="ENSAPOG00000008794.1"/>
</dbReference>
<dbReference type="GO" id="GO:0003779">
    <property type="term" value="F:actin binding"/>
    <property type="evidence" value="ECO:0007669"/>
    <property type="project" value="UniProtKB-KW"/>
</dbReference>
<dbReference type="PANTHER" id="PTHR14514:SF3">
    <property type="entry name" value="NESPRIN-1"/>
    <property type="match status" value="1"/>
</dbReference>
<dbReference type="FunFam" id="1.20.58.60:FF:000112">
    <property type="entry name" value="nesprin-1 isoform X4"/>
    <property type="match status" value="1"/>
</dbReference>
<evidence type="ECO:0000256" key="5">
    <source>
        <dbReference type="ARBA" id="ARBA00022553"/>
    </source>
</evidence>
<evidence type="ECO:0000256" key="7">
    <source>
        <dbReference type="ARBA" id="ARBA00022737"/>
    </source>
</evidence>
<feature type="region of interest" description="Disordered" evidence="17">
    <location>
        <begin position="2124"/>
        <end position="2212"/>
    </location>
</feature>
<evidence type="ECO:0000256" key="10">
    <source>
        <dbReference type="ARBA" id="ARBA00023136"/>
    </source>
</evidence>
<comment type="similarity">
    <text evidence="3">Belongs to the nesprin family.</text>
</comment>
<evidence type="ECO:0000256" key="16">
    <source>
        <dbReference type="SAM" id="Coils"/>
    </source>
</evidence>
<dbReference type="GO" id="GO:0005856">
    <property type="term" value="C:cytoskeleton"/>
    <property type="evidence" value="ECO:0007669"/>
    <property type="project" value="UniProtKB-SubCell"/>
</dbReference>
<evidence type="ECO:0000313" key="20">
    <source>
        <dbReference type="Proteomes" id="UP000257200"/>
    </source>
</evidence>
<dbReference type="FunFam" id="1.20.58.60:FF:000233">
    <property type="entry name" value="nesprin-1 isoform X9"/>
    <property type="match status" value="1"/>
</dbReference>
<feature type="coiled-coil region" evidence="16">
    <location>
        <begin position="177"/>
        <end position="211"/>
    </location>
</feature>
<feature type="region of interest" description="Disordered" evidence="17">
    <location>
        <begin position="2588"/>
        <end position="2614"/>
    </location>
</feature>
<keyword evidence="10 15" id="KW-0472">Membrane</keyword>
<accession>A0A3Q1ES51</accession>
<keyword evidence="8" id="KW-1133">Transmembrane helix</keyword>